<dbReference type="Proteomes" id="UP001620397">
    <property type="component" value="Unassembled WGS sequence"/>
</dbReference>
<comment type="caution">
    <text evidence="1">The sequence shown here is derived from an EMBL/GenBank/DDBJ whole genome shotgun (WGS) entry which is preliminary data.</text>
</comment>
<proteinExistence type="predicted"/>
<sequence>MHLELPNTRLASLKDFARHYLMIVLSILTALGLEAWIEHTHHAHAAAEASQRMNSELHKVLDNIKQSTAMNKKNLAMLLALDTQVSADLKANLDNATINRKIQANRDNFLLNSNWPTMSSVAWDTALADQSAGWLDANALQRYSTAYTAEQELGTWLQHDSTLVLNAPHLVDTLTDLQTVHPVDPYDFLRSLKQMEMMLSSMVSHLDYAAKRIAPAVDGSAVSKPAST</sequence>
<name>A0ABW8KJK2_9GAMM</name>
<keyword evidence="2" id="KW-1185">Reference proteome</keyword>
<evidence type="ECO:0000313" key="2">
    <source>
        <dbReference type="Proteomes" id="UP001620397"/>
    </source>
</evidence>
<gene>
    <name evidence="1" type="ORF">ISP14_16165</name>
</gene>
<reference evidence="1 2" key="1">
    <citation type="submission" date="2020-10" db="EMBL/GenBank/DDBJ databases">
        <title>Phylogeny of dyella-like bacteria.</title>
        <authorList>
            <person name="Fu J."/>
        </authorList>
    </citation>
    <scope>NUCLEOTIDE SEQUENCE [LARGE SCALE GENOMIC DNA]</scope>
    <source>
        <strain evidence="1 2">DKC-1</strain>
    </source>
</reference>
<evidence type="ECO:0008006" key="3">
    <source>
        <dbReference type="Google" id="ProtNLM"/>
    </source>
</evidence>
<accession>A0ABW8KJK2</accession>
<dbReference type="EMBL" id="JADIKL010000011">
    <property type="protein sequence ID" value="MFK2932319.1"/>
    <property type="molecule type" value="Genomic_DNA"/>
</dbReference>
<evidence type="ECO:0000313" key="1">
    <source>
        <dbReference type="EMBL" id="MFK2932319.1"/>
    </source>
</evidence>
<dbReference type="RefSeq" id="WP_404541785.1">
    <property type="nucleotide sequence ID" value="NZ_JADIKL010000011.1"/>
</dbReference>
<organism evidence="1 2">
    <name type="scientific">Dyella agri</name>
    <dbReference type="NCBI Taxonomy" id="1926869"/>
    <lineage>
        <taxon>Bacteria</taxon>
        <taxon>Pseudomonadati</taxon>
        <taxon>Pseudomonadota</taxon>
        <taxon>Gammaproteobacteria</taxon>
        <taxon>Lysobacterales</taxon>
        <taxon>Rhodanobacteraceae</taxon>
        <taxon>Dyella</taxon>
    </lineage>
</organism>
<protein>
    <recommendedName>
        <fullName evidence="3">Methyl-accepting chemotaxis protein</fullName>
    </recommendedName>
</protein>